<evidence type="ECO:0000313" key="5">
    <source>
        <dbReference type="EMBL" id="VVC32241.1"/>
    </source>
</evidence>
<dbReference type="GO" id="GO:0006261">
    <property type="term" value="P:DNA-templated DNA replication"/>
    <property type="evidence" value="ECO:0007669"/>
    <property type="project" value="TreeGrafter"/>
</dbReference>
<dbReference type="GO" id="GO:0003682">
    <property type="term" value="F:chromatin binding"/>
    <property type="evidence" value="ECO:0007669"/>
    <property type="project" value="TreeGrafter"/>
</dbReference>
<sequence>MDTWTSNFWAENETECKRILMEPGNWEKVPLFDHKTALGTLVRFKGMVQDMLNPEYYSKTFSVFNSVTNETKIYQGKYHSFIVNKSEENIQLGDDLMERQVVVCVPIPGLNKWVDDVTISNNEIEVELQENFNKRIRLDPACQNPPKDVLIFVYPESVESCELKLNEIVEVVGFLNRRTIEEDNEDIESLPAKETYCIHTVHYKLFPNLTLNNIKTMDDCIWEEASSLHTELKLILTQALLGDSLVADYLLFHLVSTIYNRQRNHVPGKFSLNIRGIPNNIEKNYTTKLYSLISYLVVKSEYLSITIDSMNNTDMIPRKCYTSNRLLNGLLQLSNRTHLVLDETNLEPGKLDNKGMTNLQALTDVITNQQMKYDFTYYTIDYETQIPVLTLSIGKSLLPCDIDIVLNPDPSCTNNIEETIDSAYNYLNSQLLLLEKLRKYIAIISTFPFNFSEDVLQIIENDYVEMRKADVKNMSADDLHRFIMISKLIALCAGKNELNKDIWESCKTLESQRKLRNKSN</sequence>
<gene>
    <name evidence="5" type="ORF">CINCED_3A017177</name>
</gene>
<dbReference type="OrthoDB" id="329666at2759"/>
<organism evidence="5 6">
    <name type="scientific">Cinara cedri</name>
    <dbReference type="NCBI Taxonomy" id="506608"/>
    <lineage>
        <taxon>Eukaryota</taxon>
        <taxon>Metazoa</taxon>
        <taxon>Ecdysozoa</taxon>
        <taxon>Arthropoda</taxon>
        <taxon>Hexapoda</taxon>
        <taxon>Insecta</taxon>
        <taxon>Pterygota</taxon>
        <taxon>Neoptera</taxon>
        <taxon>Paraneoptera</taxon>
        <taxon>Hemiptera</taxon>
        <taxon>Sternorrhyncha</taxon>
        <taxon>Aphidomorpha</taxon>
        <taxon>Aphidoidea</taxon>
        <taxon>Aphididae</taxon>
        <taxon>Lachninae</taxon>
        <taxon>Cinara</taxon>
    </lineage>
</organism>
<comment type="subcellular location">
    <subcellularLocation>
        <location evidence="1">Nucleus</location>
    </subcellularLocation>
</comment>
<protein>
    <recommendedName>
        <fullName evidence="3">Mini-chromosome maintenance complex-binding protein</fullName>
    </recommendedName>
</protein>
<dbReference type="Pfam" id="PF09739">
    <property type="entry name" value="MCM_bind"/>
    <property type="match status" value="2"/>
</dbReference>
<dbReference type="PANTHER" id="PTHR13489">
    <property type="entry name" value="MINI-CHROMOSOME MAINTENANCE COMPLEX-BINDING PROTEIN"/>
    <property type="match status" value="1"/>
</dbReference>
<dbReference type="InterPro" id="IPR019140">
    <property type="entry name" value="MCM_complex-bd"/>
</dbReference>
<name>A0A5E4MJ38_9HEMI</name>
<evidence type="ECO:0000313" key="6">
    <source>
        <dbReference type="Proteomes" id="UP000325440"/>
    </source>
</evidence>
<dbReference type="PANTHER" id="PTHR13489:SF0">
    <property type="entry name" value="MINI-CHROMOSOME MAINTENANCE COMPLEX-BINDING PROTEIN"/>
    <property type="match status" value="1"/>
</dbReference>
<proteinExistence type="inferred from homology"/>
<evidence type="ECO:0000256" key="4">
    <source>
        <dbReference type="ARBA" id="ARBA00023242"/>
    </source>
</evidence>
<keyword evidence="6" id="KW-1185">Reference proteome</keyword>
<evidence type="ECO:0000256" key="3">
    <source>
        <dbReference type="ARBA" id="ARBA00015405"/>
    </source>
</evidence>
<dbReference type="EMBL" id="CABPRJ010000954">
    <property type="protein sequence ID" value="VVC32241.1"/>
    <property type="molecule type" value="Genomic_DNA"/>
</dbReference>
<keyword evidence="4" id="KW-0539">Nucleus</keyword>
<accession>A0A5E4MJ38</accession>
<reference evidence="5 6" key="1">
    <citation type="submission" date="2019-08" db="EMBL/GenBank/DDBJ databases">
        <authorList>
            <person name="Alioto T."/>
            <person name="Alioto T."/>
            <person name="Gomez Garrido J."/>
        </authorList>
    </citation>
    <scope>NUCLEOTIDE SEQUENCE [LARGE SCALE GENOMIC DNA]</scope>
</reference>
<comment type="similarity">
    <text evidence="2">Belongs to the MCMBP family.</text>
</comment>
<dbReference type="AlphaFoldDB" id="A0A5E4MJ38"/>
<dbReference type="GO" id="GO:0005634">
    <property type="term" value="C:nucleus"/>
    <property type="evidence" value="ECO:0007669"/>
    <property type="project" value="UniProtKB-SubCell"/>
</dbReference>
<dbReference type="Proteomes" id="UP000325440">
    <property type="component" value="Unassembled WGS sequence"/>
</dbReference>
<evidence type="ECO:0000256" key="2">
    <source>
        <dbReference type="ARBA" id="ARBA00007925"/>
    </source>
</evidence>
<evidence type="ECO:0000256" key="1">
    <source>
        <dbReference type="ARBA" id="ARBA00004123"/>
    </source>
</evidence>